<comment type="caution">
    <text evidence="1">The sequence shown here is derived from an EMBL/GenBank/DDBJ whole genome shotgun (WGS) entry which is preliminary data.</text>
</comment>
<sequence>MWNFFGNKERKKWLYNFLKTKLKKLKGIATFTKNESGEKYIVLEGIKWDDYEGDISREDENDSIADSKTASAEPEIPVGIDASYVKDTLTIQNYGNSMNSYTKISECDRKYIQLIKK</sequence>
<reference evidence="1 2" key="1">
    <citation type="journal article" date="2023" name="Chemosphere">
        <title>Whole genome analysis of Flavobacterium aziz-sancarii sp. nov., isolated from Ardley Island (Antarctica), revealed a rich resistome and bioremediation potential.</title>
        <authorList>
            <person name="Otur C."/>
            <person name="Okay S."/>
            <person name="Kurt-Kizildogan A."/>
        </authorList>
    </citation>
    <scope>NUCLEOTIDE SEQUENCE [LARGE SCALE GENOMIC DNA]</scope>
    <source>
        <strain evidence="1 2">AC</strain>
    </source>
</reference>
<accession>A0ABT4W6D1</accession>
<protein>
    <submittedName>
        <fullName evidence="1">Uncharacterized protein</fullName>
    </submittedName>
</protein>
<name>A0ABT4W6D1_9FLAO</name>
<evidence type="ECO:0000313" key="1">
    <source>
        <dbReference type="EMBL" id="MDA6068145.1"/>
    </source>
</evidence>
<organism evidence="1 2">
    <name type="scientific">Flavobacterium azizsancarii</name>
    <dbReference type="NCBI Taxonomy" id="2961580"/>
    <lineage>
        <taxon>Bacteria</taxon>
        <taxon>Pseudomonadati</taxon>
        <taxon>Bacteroidota</taxon>
        <taxon>Flavobacteriia</taxon>
        <taxon>Flavobacteriales</taxon>
        <taxon>Flavobacteriaceae</taxon>
        <taxon>Flavobacterium</taxon>
    </lineage>
</organism>
<dbReference type="RefSeq" id="WP_271334024.1">
    <property type="nucleotide sequence ID" value="NZ_JAMZNK010000001.1"/>
</dbReference>
<dbReference type="Proteomes" id="UP001212170">
    <property type="component" value="Unassembled WGS sequence"/>
</dbReference>
<keyword evidence="2" id="KW-1185">Reference proteome</keyword>
<evidence type="ECO:0000313" key="2">
    <source>
        <dbReference type="Proteomes" id="UP001212170"/>
    </source>
</evidence>
<dbReference type="EMBL" id="JAMZNK010000001">
    <property type="protein sequence ID" value="MDA6068145.1"/>
    <property type="molecule type" value="Genomic_DNA"/>
</dbReference>
<proteinExistence type="predicted"/>
<gene>
    <name evidence="1" type="ORF">NJT12_00810</name>
</gene>